<dbReference type="KEGG" id="cfus:CYFUS_003089"/>
<proteinExistence type="predicted"/>
<accession>A0A250J101</accession>
<dbReference type="RefSeq" id="WP_095985952.1">
    <property type="nucleotide sequence ID" value="NZ_CP022098.1"/>
</dbReference>
<protein>
    <recommendedName>
        <fullName evidence="2">Bacterial Pleckstrin homology domain-containing protein</fullName>
    </recommendedName>
</protein>
<reference evidence="3 4" key="1">
    <citation type="submission" date="2017-06" db="EMBL/GenBank/DDBJ databases">
        <title>Sequencing and comparative analysis of myxobacterial genomes.</title>
        <authorList>
            <person name="Rupp O."/>
            <person name="Goesmann A."/>
            <person name="Sogaard-Andersen L."/>
        </authorList>
    </citation>
    <scope>NUCLEOTIDE SEQUENCE [LARGE SCALE GENOMIC DNA]</scope>
    <source>
        <strain evidence="3 4">DSM 52655</strain>
    </source>
</reference>
<feature type="domain" description="Bacterial Pleckstrin homology" evidence="2">
    <location>
        <begin position="38"/>
        <end position="140"/>
    </location>
</feature>
<keyword evidence="1" id="KW-0812">Transmembrane</keyword>
<dbReference type="InterPro" id="IPR027783">
    <property type="entry name" value="Bacterial_PH-related"/>
</dbReference>
<sequence>MHVYQMAPHGSRGVLWVIFVTLLLVLVVLLLALRAPKFEISNEGLRIRGSPFGREIPAAALRLESARIVNLRESPDLAPKWRTMGVGLPGYRAGWFRLQNGEKALVFLGRGEEALYIPTSEGYALLIAPEDLAGCLRTLKGAPA</sequence>
<keyword evidence="1" id="KW-0472">Membrane</keyword>
<evidence type="ECO:0000313" key="3">
    <source>
        <dbReference type="EMBL" id="ATB37664.1"/>
    </source>
</evidence>
<dbReference type="Pfam" id="PF10882">
    <property type="entry name" value="bPH_5"/>
    <property type="match status" value="1"/>
</dbReference>
<dbReference type="EMBL" id="CP022098">
    <property type="protein sequence ID" value="ATB37664.1"/>
    <property type="molecule type" value="Genomic_DNA"/>
</dbReference>
<evidence type="ECO:0000259" key="2">
    <source>
        <dbReference type="Pfam" id="PF10882"/>
    </source>
</evidence>
<keyword evidence="1" id="KW-1133">Transmembrane helix</keyword>
<organism evidence="3 4">
    <name type="scientific">Cystobacter fuscus</name>
    <dbReference type="NCBI Taxonomy" id="43"/>
    <lineage>
        <taxon>Bacteria</taxon>
        <taxon>Pseudomonadati</taxon>
        <taxon>Myxococcota</taxon>
        <taxon>Myxococcia</taxon>
        <taxon>Myxococcales</taxon>
        <taxon>Cystobacterineae</taxon>
        <taxon>Archangiaceae</taxon>
        <taxon>Cystobacter</taxon>
    </lineage>
</organism>
<feature type="transmembrane region" description="Helical" evidence="1">
    <location>
        <begin position="13"/>
        <end position="33"/>
    </location>
</feature>
<dbReference type="AlphaFoldDB" id="A0A250J101"/>
<name>A0A250J101_9BACT</name>
<evidence type="ECO:0000313" key="4">
    <source>
        <dbReference type="Proteomes" id="UP000217257"/>
    </source>
</evidence>
<dbReference type="Proteomes" id="UP000217257">
    <property type="component" value="Chromosome"/>
</dbReference>
<evidence type="ECO:0000256" key="1">
    <source>
        <dbReference type="SAM" id="Phobius"/>
    </source>
</evidence>
<gene>
    <name evidence="3" type="ORF">CYFUS_003089</name>
</gene>